<organism evidence="2">
    <name type="scientific">bioreactor metagenome</name>
    <dbReference type="NCBI Taxonomy" id="1076179"/>
    <lineage>
        <taxon>unclassified sequences</taxon>
        <taxon>metagenomes</taxon>
        <taxon>ecological metagenomes</taxon>
    </lineage>
</organism>
<dbReference type="InterPro" id="IPR018709">
    <property type="entry name" value="CoA_activase_DUF2229"/>
</dbReference>
<dbReference type="PANTHER" id="PTHR32329">
    <property type="entry name" value="BIFUNCTIONAL PROTEIN [INCLUDES 2-HYDROXYACYL-COA DEHYDRATASE (N-TER) AND ITS ACTIVATOR DOMAIN (C_TERM)-RELATED"/>
    <property type="match status" value="1"/>
</dbReference>
<reference evidence="2" key="1">
    <citation type="submission" date="2019-08" db="EMBL/GenBank/DDBJ databases">
        <authorList>
            <person name="Kucharzyk K."/>
            <person name="Murdoch R.W."/>
            <person name="Higgins S."/>
            <person name="Loffler F."/>
        </authorList>
    </citation>
    <scope>NUCLEOTIDE SEQUENCE</scope>
</reference>
<gene>
    <name evidence="2" type="ORF">SDC9_196748</name>
</gene>
<proteinExistence type="predicted"/>
<comment type="caution">
    <text evidence="2">The sequence shown here is derived from an EMBL/GenBank/DDBJ whole genome shotgun (WGS) entry which is preliminary data.</text>
</comment>
<evidence type="ECO:0000313" key="2">
    <source>
        <dbReference type="EMBL" id="MPN49135.1"/>
    </source>
</evidence>
<feature type="domain" description="DUF2229" evidence="1">
    <location>
        <begin position="12"/>
        <end position="55"/>
    </location>
</feature>
<dbReference type="InterPro" id="IPR051805">
    <property type="entry name" value="Dehydratase_Activator_Redct"/>
</dbReference>
<name>A0A645ICW1_9ZZZZ</name>
<dbReference type="InterPro" id="IPR010327">
    <property type="entry name" value="FldB/FldC_alpha/beta"/>
</dbReference>
<dbReference type="Pfam" id="PF09989">
    <property type="entry name" value="DUF2229"/>
    <property type="match status" value="1"/>
</dbReference>
<dbReference type="AlphaFoldDB" id="A0A645ICW1"/>
<dbReference type="EMBL" id="VSSQ01112119">
    <property type="protein sequence ID" value="MPN49135.1"/>
    <property type="molecule type" value="Genomic_DNA"/>
</dbReference>
<accession>A0A645ICW1</accession>
<dbReference type="Gene3D" id="3.40.50.11900">
    <property type="match status" value="1"/>
</dbReference>
<dbReference type="Pfam" id="PF06050">
    <property type="entry name" value="HGD-D"/>
    <property type="match status" value="1"/>
</dbReference>
<protein>
    <recommendedName>
        <fullName evidence="1">DUF2229 domain-containing protein</fullName>
    </recommendedName>
</protein>
<dbReference type="PANTHER" id="PTHR32329:SF2">
    <property type="entry name" value="BIFUNCTIONAL PROTEIN [INCLUDES 2-HYDROXYACYL-COA DEHYDRATASE (N-TER) AND ITS ACTIVATOR DOMAIN (C_TERM)"/>
    <property type="match status" value="1"/>
</dbReference>
<sequence length="161" mass="18704">MDYVETGKKLDKPMEAYKVTIGLMGYVYDVYDEFVSMGIVDRLREMNVRVITFEMMDEELLDRELTDMNKRLFWTFSNKLLASGYKFLKDDEVDGIIHVTAFGCGPDSLIGKLMELDSAEYGKPFMTIRVDEHTGENHLQTRIEAFIDMIYRKKAKAKKEA</sequence>
<evidence type="ECO:0000259" key="1">
    <source>
        <dbReference type="Pfam" id="PF09989"/>
    </source>
</evidence>